<reference evidence="2" key="1">
    <citation type="submission" date="2020-03" db="EMBL/GenBank/DDBJ databases">
        <title>A high-quality chromosome-level genome assembly of a woody plant with both climbing and erect habits, Rhamnella rubrinervis.</title>
        <authorList>
            <person name="Lu Z."/>
            <person name="Yang Y."/>
            <person name="Zhu X."/>
            <person name="Sun Y."/>
        </authorList>
    </citation>
    <scope>NUCLEOTIDE SEQUENCE</scope>
    <source>
        <strain evidence="2">BYM</strain>
        <tissue evidence="2">Leaf</tissue>
    </source>
</reference>
<dbReference type="OrthoDB" id="1552162at2759"/>
<feature type="domain" description="F-box" evidence="1">
    <location>
        <begin position="17"/>
        <end position="67"/>
    </location>
</feature>
<dbReference type="PANTHER" id="PTHR23317">
    <property type="entry name" value="DEDICATOR OF CYTOKINESIS DOCK"/>
    <property type="match status" value="1"/>
</dbReference>
<dbReference type="InterPro" id="IPR046770">
    <property type="entry name" value="DOCKER_Lobe_B"/>
</dbReference>
<dbReference type="Gene3D" id="1.20.58.740">
    <property type="match status" value="1"/>
</dbReference>
<dbReference type="InterPro" id="IPR046773">
    <property type="entry name" value="DOCKER_Lobe_C"/>
</dbReference>
<dbReference type="PANTHER" id="PTHR23317:SF76">
    <property type="entry name" value="LD20667P"/>
    <property type="match status" value="1"/>
</dbReference>
<dbReference type="Pfam" id="PF00646">
    <property type="entry name" value="F-box"/>
    <property type="match status" value="1"/>
</dbReference>
<dbReference type="EMBL" id="VOIH02000009">
    <property type="protein sequence ID" value="KAF3438782.1"/>
    <property type="molecule type" value="Genomic_DNA"/>
</dbReference>
<dbReference type="Pfam" id="PF20421">
    <property type="entry name" value="DHR-2_Lobe_C"/>
    <property type="match status" value="1"/>
</dbReference>
<organism evidence="2 3">
    <name type="scientific">Rhamnella rubrinervis</name>
    <dbReference type="NCBI Taxonomy" id="2594499"/>
    <lineage>
        <taxon>Eukaryota</taxon>
        <taxon>Viridiplantae</taxon>
        <taxon>Streptophyta</taxon>
        <taxon>Embryophyta</taxon>
        <taxon>Tracheophyta</taxon>
        <taxon>Spermatophyta</taxon>
        <taxon>Magnoliopsida</taxon>
        <taxon>eudicotyledons</taxon>
        <taxon>Gunneridae</taxon>
        <taxon>Pentapetalae</taxon>
        <taxon>rosids</taxon>
        <taxon>fabids</taxon>
        <taxon>Rosales</taxon>
        <taxon>Rhamnaceae</taxon>
        <taxon>rhamnoid group</taxon>
        <taxon>Rhamneae</taxon>
        <taxon>Rhamnella</taxon>
    </lineage>
</organism>
<dbReference type="CDD" id="cd22160">
    <property type="entry name" value="F-box_AtFBL13-like"/>
    <property type="match status" value="1"/>
</dbReference>
<keyword evidence="3" id="KW-1185">Reference proteome</keyword>
<dbReference type="GO" id="GO:0007264">
    <property type="term" value="P:small GTPase-mediated signal transduction"/>
    <property type="evidence" value="ECO:0007669"/>
    <property type="project" value="InterPro"/>
</dbReference>
<dbReference type="GO" id="GO:0005085">
    <property type="term" value="F:guanyl-nucleotide exchange factor activity"/>
    <property type="evidence" value="ECO:0007669"/>
    <property type="project" value="InterPro"/>
</dbReference>
<accession>A0A8K0DWE3</accession>
<dbReference type="InterPro" id="IPR026791">
    <property type="entry name" value="DOCK"/>
</dbReference>
<evidence type="ECO:0000313" key="2">
    <source>
        <dbReference type="EMBL" id="KAF3438782.1"/>
    </source>
</evidence>
<dbReference type="Pfam" id="PF20422">
    <property type="entry name" value="DHR-2_Lobe_B"/>
    <property type="match status" value="1"/>
</dbReference>
<dbReference type="InterPro" id="IPR053781">
    <property type="entry name" value="F-box_AtFBL13-like"/>
</dbReference>
<dbReference type="InterPro" id="IPR001810">
    <property type="entry name" value="F-box_dom"/>
</dbReference>
<dbReference type="SUPFAM" id="SSF52047">
    <property type="entry name" value="RNI-like"/>
    <property type="match status" value="1"/>
</dbReference>
<dbReference type="AlphaFoldDB" id="A0A8K0DWE3"/>
<evidence type="ECO:0000313" key="3">
    <source>
        <dbReference type="Proteomes" id="UP000796880"/>
    </source>
</evidence>
<dbReference type="SUPFAM" id="SSF81383">
    <property type="entry name" value="F-box domain"/>
    <property type="match status" value="1"/>
</dbReference>
<evidence type="ECO:0000259" key="1">
    <source>
        <dbReference type="PROSITE" id="PS50181"/>
    </source>
</evidence>
<dbReference type="Proteomes" id="UP000796880">
    <property type="component" value="Unassembled WGS sequence"/>
</dbReference>
<dbReference type="InterPro" id="IPR043162">
    <property type="entry name" value="DOCK_C_lobe_C"/>
</dbReference>
<sequence length="738" mass="83516">MGKRGKVEKMGRRGKDGACINGLPDEILVRILCLLSLEEAIRTAILSRRWKNLWMNVPKLEISWRNDPYVFRPHEMSEVKAKVNFVNDFMKLHERTTTSLEELTICLPLDSKYSDDINKWAEVALSPSSIGLYWLKDLYLRGVNVVDKVAITICETFDFSHQLPELSTVEHLQIEFITLCPIWFDVRSQRLHHLWLCALLKTAPFLQKLSIKVMHIRDTVSSRHMELQVFSINHNAFCCEMAKVKALANAKWQYYSHQHLKEVELIDLVGSRNELEIVLFVLEIASLVEKVVISICRPQSFWLQQDILRYKENRRTCSLKKDRLAFEGALNTAISEGPNDLNLVNIDPAEEETMSPVDLRMMKSTDILTAMLGIMLIISLSELMSDMQGTQMKSDGTLEESGEAQRYRNFLEEMADESEHKSQPVEGGWTSGQCTVSNSRKNYGEQVVMVIGEISPDSFLLALDARLEHAHLDMVLVHIGPSGRNDAVSSSDHITSLRKICPMVSSEITFEASTAEVEGYGAPKLAVDHTVIYLQLVKSISRKLSSFTFVHAYSRQVKADELEPGVCYLQITATDPLMEDEDLGSRTERIFSLSTGSVRACVFDHFLFDTPFTKNGKSHGGLEDQWKRRTVLQTGGSFAALFNGLRSLMRNLQGSVAVQLISQFSPDNSGVLSFCTAFLSGEPATRLRVHELQQLIAVLFEFMAVCKHAIRVHFRLIGEEDQEFHTQLVKGFQSLTAE</sequence>
<name>A0A8K0DWE3_9ROSA</name>
<protein>
    <recommendedName>
        <fullName evidence="1">F-box domain-containing protein</fullName>
    </recommendedName>
</protein>
<dbReference type="PROSITE" id="PS50181">
    <property type="entry name" value="FBOX"/>
    <property type="match status" value="1"/>
</dbReference>
<proteinExistence type="predicted"/>
<dbReference type="InterPro" id="IPR036047">
    <property type="entry name" value="F-box-like_dom_sf"/>
</dbReference>
<dbReference type="Gene3D" id="1.20.1280.50">
    <property type="match status" value="1"/>
</dbReference>
<gene>
    <name evidence="2" type="ORF">FNV43_RR21547</name>
</gene>
<comment type="caution">
    <text evidence="2">The sequence shown here is derived from an EMBL/GenBank/DDBJ whole genome shotgun (WGS) entry which is preliminary data.</text>
</comment>